<sequence>MIDPPLHFQKFELPFKGVHIQCLDWDGQPIKGAFASGFIRREGEYHFLYTCWHVVTGFDMHNLRIRNQLPNRAALKVTLQNSENRQPGVTVVGGNQELIVPLYKNHNTPFEPLWYQDKQDTPQPDLNAIGLRVPFWHDAVKVKLPATLNVSEVQVVDERRCLESLLCPCDQVFVVGFPYGYSALGMGQPTPIVLTRHIAATRIEGRQREILLDSTGAGGMSGGPVFVETPTGFLLVGLYTGLIYPDHVVEKNERVTALGTYCDLALCWKTLALEPYAHANG</sequence>
<proteinExistence type="predicted"/>
<evidence type="ECO:0000313" key="2">
    <source>
        <dbReference type="Proteomes" id="UP001319121"/>
    </source>
</evidence>
<evidence type="ECO:0000313" key="1">
    <source>
        <dbReference type="EMBL" id="BBI99332.1"/>
    </source>
</evidence>
<dbReference type="InterPro" id="IPR009003">
    <property type="entry name" value="Peptidase_S1_PA"/>
</dbReference>
<accession>A0AAN1W0I4</accession>
<organism evidence="1 2">
    <name type="scientific">Ferrigenium kumadai</name>
    <dbReference type="NCBI Taxonomy" id="1682490"/>
    <lineage>
        <taxon>Bacteria</taxon>
        <taxon>Pseudomonadati</taxon>
        <taxon>Pseudomonadota</taxon>
        <taxon>Betaproteobacteria</taxon>
        <taxon>Nitrosomonadales</taxon>
        <taxon>Gallionellaceae</taxon>
        <taxon>Ferrigenium</taxon>
    </lineage>
</organism>
<dbReference type="Proteomes" id="UP001319121">
    <property type="component" value="Chromosome"/>
</dbReference>
<dbReference type="SUPFAM" id="SSF50494">
    <property type="entry name" value="Trypsin-like serine proteases"/>
    <property type="match status" value="1"/>
</dbReference>
<reference evidence="1 2" key="1">
    <citation type="submission" date="2019-03" db="EMBL/GenBank/DDBJ databases">
        <title>Complete genome sequence of Ferrigenium kumadai strain An22, a microaerophilic iron-oxidizing bacterium isolated from a paddy field soil.</title>
        <authorList>
            <person name="Watanabe T."/>
            <person name="Asakawa S."/>
        </authorList>
    </citation>
    <scope>NUCLEOTIDE SEQUENCE [LARGE SCALE GENOMIC DNA]</scope>
    <source>
        <strain evidence="1 2">An22</strain>
    </source>
</reference>
<dbReference type="RefSeq" id="WP_212786914.1">
    <property type="nucleotide sequence ID" value="NZ_AP019536.1"/>
</dbReference>
<protein>
    <recommendedName>
        <fullName evidence="3">Trypsin-like peptidase domain-containing protein</fullName>
    </recommendedName>
</protein>
<name>A0AAN1W0I4_9PROT</name>
<evidence type="ECO:0008006" key="3">
    <source>
        <dbReference type="Google" id="ProtNLM"/>
    </source>
</evidence>
<dbReference type="KEGG" id="fku:FGKAn22_10250"/>
<dbReference type="EMBL" id="AP019536">
    <property type="protein sequence ID" value="BBI99332.1"/>
    <property type="molecule type" value="Genomic_DNA"/>
</dbReference>
<dbReference type="AlphaFoldDB" id="A0AAN1W0I4"/>
<keyword evidence="2" id="KW-1185">Reference proteome</keyword>
<gene>
    <name evidence="1" type="ORF">FGKAn22_10250</name>
</gene>